<evidence type="ECO:0000256" key="1">
    <source>
        <dbReference type="ARBA" id="ARBA00005184"/>
    </source>
</evidence>
<dbReference type="Pfam" id="PF01095">
    <property type="entry name" value="Pectinesterase"/>
    <property type="match status" value="1"/>
</dbReference>
<comment type="pathway">
    <text evidence="1">Glycan metabolism; pectin degradation; 2-dehydro-3-deoxy-D-gluconate from pectin: step 1/5.</text>
</comment>
<dbReference type="Proteomes" id="UP000825729">
    <property type="component" value="Unassembled WGS sequence"/>
</dbReference>
<organism evidence="5 6">
    <name type="scientific">Aristolochia fimbriata</name>
    <name type="common">White veined hardy Dutchman's pipe vine</name>
    <dbReference type="NCBI Taxonomy" id="158543"/>
    <lineage>
        <taxon>Eukaryota</taxon>
        <taxon>Viridiplantae</taxon>
        <taxon>Streptophyta</taxon>
        <taxon>Embryophyta</taxon>
        <taxon>Tracheophyta</taxon>
        <taxon>Spermatophyta</taxon>
        <taxon>Magnoliopsida</taxon>
        <taxon>Magnoliidae</taxon>
        <taxon>Piperales</taxon>
        <taxon>Aristolochiaceae</taxon>
        <taxon>Aristolochia</taxon>
    </lineage>
</organism>
<dbReference type="GO" id="GO:0030599">
    <property type="term" value="F:pectinesterase activity"/>
    <property type="evidence" value="ECO:0007669"/>
    <property type="project" value="InterPro"/>
</dbReference>
<dbReference type="InterPro" id="IPR012334">
    <property type="entry name" value="Pectin_lyas_fold"/>
</dbReference>
<gene>
    <name evidence="5" type="ORF">H6P81_017661</name>
</gene>
<evidence type="ECO:0000313" key="6">
    <source>
        <dbReference type="Proteomes" id="UP000825729"/>
    </source>
</evidence>
<dbReference type="InterPro" id="IPR000070">
    <property type="entry name" value="Pectinesterase_cat"/>
</dbReference>
<evidence type="ECO:0000256" key="2">
    <source>
        <dbReference type="ARBA" id="ARBA00022801"/>
    </source>
</evidence>
<dbReference type="SUPFAM" id="SSF51126">
    <property type="entry name" value="Pectin lyase-like"/>
    <property type="match status" value="1"/>
</dbReference>
<accession>A0AAV7E331</accession>
<dbReference type="InterPro" id="IPR011050">
    <property type="entry name" value="Pectin_lyase_fold/virulence"/>
</dbReference>
<name>A0AAV7E331_ARIFI</name>
<protein>
    <recommendedName>
        <fullName evidence="4">Pectinesterase catalytic domain-containing protein</fullName>
    </recommendedName>
</protein>
<comment type="caution">
    <text evidence="5">The sequence shown here is derived from an EMBL/GenBank/DDBJ whole genome shotgun (WGS) entry which is preliminary data.</text>
</comment>
<evidence type="ECO:0000259" key="4">
    <source>
        <dbReference type="Pfam" id="PF01095"/>
    </source>
</evidence>
<keyword evidence="3" id="KW-0063">Aspartyl esterase</keyword>
<sequence length="189" mass="20062">MPIRGTATPSPSSLTRERLLSAHAASRATRVVYIRKPVVLPGSSSSSQYHPSVVAVQSGGRSPSGFVFHGSKVDAAPGSGNGDDQFTAYLGRPGSPYSTGAFIHCFLGKVVDPSGWLLGSYNGTTAPETLYFAEYRNKGIGAMSKNRVILPGYRLIKKASEASVFTVDSFINGGQWLPDTSLKYVPGLF</sequence>
<keyword evidence="2" id="KW-0378">Hydrolase</keyword>
<keyword evidence="6" id="KW-1185">Reference proteome</keyword>
<proteinExistence type="predicted"/>
<dbReference type="PANTHER" id="PTHR31707">
    <property type="entry name" value="PECTINESTERASE"/>
    <property type="match status" value="1"/>
</dbReference>
<dbReference type="Gene3D" id="2.160.20.10">
    <property type="entry name" value="Single-stranded right-handed beta-helix, Pectin lyase-like"/>
    <property type="match status" value="1"/>
</dbReference>
<dbReference type="EMBL" id="JAINDJ010000007">
    <property type="protein sequence ID" value="KAG9441807.1"/>
    <property type="molecule type" value="Genomic_DNA"/>
</dbReference>
<feature type="domain" description="Pectinesterase catalytic" evidence="4">
    <location>
        <begin position="61"/>
        <end position="173"/>
    </location>
</feature>
<reference evidence="5 6" key="1">
    <citation type="submission" date="2021-07" db="EMBL/GenBank/DDBJ databases">
        <title>The Aristolochia fimbriata genome: insights into angiosperm evolution, floral development and chemical biosynthesis.</title>
        <authorList>
            <person name="Jiao Y."/>
        </authorList>
    </citation>
    <scope>NUCLEOTIDE SEQUENCE [LARGE SCALE GENOMIC DNA]</scope>
    <source>
        <strain evidence="5">IBCAS-2021</strain>
        <tissue evidence="5">Leaf</tissue>
    </source>
</reference>
<evidence type="ECO:0000313" key="5">
    <source>
        <dbReference type="EMBL" id="KAG9441807.1"/>
    </source>
</evidence>
<evidence type="ECO:0000256" key="3">
    <source>
        <dbReference type="ARBA" id="ARBA00023085"/>
    </source>
</evidence>
<dbReference type="GO" id="GO:0042545">
    <property type="term" value="P:cell wall modification"/>
    <property type="evidence" value="ECO:0007669"/>
    <property type="project" value="InterPro"/>
</dbReference>
<dbReference type="AlphaFoldDB" id="A0AAV7E331"/>